<comment type="caution">
    <text evidence="2">The sequence shown here is derived from an EMBL/GenBank/DDBJ whole genome shotgun (WGS) entry which is preliminary data.</text>
</comment>
<evidence type="ECO:0000313" key="2">
    <source>
        <dbReference type="EMBL" id="MFD2761800.1"/>
    </source>
</evidence>
<feature type="transmembrane region" description="Helical" evidence="1">
    <location>
        <begin position="31"/>
        <end position="50"/>
    </location>
</feature>
<evidence type="ECO:0000313" key="3">
    <source>
        <dbReference type="Proteomes" id="UP001597502"/>
    </source>
</evidence>
<protein>
    <submittedName>
        <fullName evidence="2">Uncharacterized protein</fullName>
    </submittedName>
</protein>
<keyword evidence="1" id="KW-0812">Transmembrane</keyword>
<dbReference type="Proteomes" id="UP001597502">
    <property type="component" value="Unassembled WGS sequence"/>
</dbReference>
<reference evidence="3" key="1">
    <citation type="journal article" date="2019" name="Int. J. Syst. Evol. Microbiol.">
        <title>The Global Catalogue of Microorganisms (GCM) 10K type strain sequencing project: providing services to taxonomists for standard genome sequencing and annotation.</title>
        <authorList>
            <consortium name="The Broad Institute Genomics Platform"/>
            <consortium name="The Broad Institute Genome Sequencing Center for Infectious Disease"/>
            <person name="Wu L."/>
            <person name="Ma J."/>
        </authorList>
    </citation>
    <scope>NUCLEOTIDE SEQUENCE [LARGE SCALE GENOMIC DNA]</scope>
    <source>
        <strain evidence="3">TISTR 1535</strain>
    </source>
</reference>
<dbReference type="RefSeq" id="WP_382394664.1">
    <property type="nucleotide sequence ID" value="NZ_JBHUNA010000030.1"/>
</dbReference>
<keyword evidence="3" id="KW-1185">Reference proteome</keyword>
<dbReference type="EMBL" id="JBHUNA010000030">
    <property type="protein sequence ID" value="MFD2761800.1"/>
    <property type="molecule type" value="Genomic_DNA"/>
</dbReference>
<evidence type="ECO:0000256" key="1">
    <source>
        <dbReference type="SAM" id="Phobius"/>
    </source>
</evidence>
<name>A0ABW5VAX0_9BACI</name>
<proteinExistence type="predicted"/>
<gene>
    <name evidence="2" type="ORF">ACFSUO_12655</name>
</gene>
<keyword evidence="1" id="KW-1133">Transmembrane helix</keyword>
<accession>A0ABW5VAX0</accession>
<sequence length="62" mass="6888">MNGKAFALLLIVLGINTLRYGTYLLEGSTSIYNWILFALNLLSLTIIVILKTKTKAIDSKDN</sequence>
<organism evidence="2 3">
    <name type="scientific">Lentibacillus juripiscarius</name>
    <dbReference type="NCBI Taxonomy" id="257446"/>
    <lineage>
        <taxon>Bacteria</taxon>
        <taxon>Bacillati</taxon>
        <taxon>Bacillota</taxon>
        <taxon>Bacilli</taxon>
        <taxon>Bacillales</taxon>
        <taxon>Bacillaceae</taxon>
        <taxon>Lentibacillus</taxon>
    </lineage>
</organism>
<keyword evidence="1" id="KW-0472">Membrane</keyword>